<gene>
    <name evidence="2" type="primary">ATG3_0</name>
    <name evidence="2" type="ORF">Zm00014a_023830</name>
</gene>
<dbReference type="AlphaFoldDB" id="A0A3L6E7A9"/>
<evidence type="ECO:0000313" key="2">
    <source>
        <dbReference type="EMBL" id="PWZ16789.1"/>
    </source>
</evidence>
<proteinExistence type="predicted"/>
<accession>A0A3L6E7A9</accession>
<feature type="region of interest" description="Disordered" evidence="1">
    <location>
        <begin position="17"/>
        <end position="50"/>
    </location>
</feature>
<dbReference type="ExpressionAtlas" id="A0A3L6E7A9">
    <property type="expression patterns" value="baseline"/>
</dbReference>
<organism evidence="2 3">
    <name type="scientific">Zea mays</name>
    <name type="common">Maize</name>
    <dbReference type="NCBI Taxonomy" id="4577"/>
    <lineage>
        <taxon>Eukaryota</taxon>
        <taxon>Viridiplantae</taxon>
        <taxon>Streptophyta</taxon>
        <taxon>Embryophyta</taxon>
        <taxon>Tracheophyta</taxon>
        <taxon>Spermatophyta</taxon>
        <taxon>Magnoliopsida</taxon>
        <taxon>Liliopsida</taxon>
        <taxon>Poales</taxon>
        <taxon>Poaceae</taxon>
        <taxon>PACMAD clade</taxon>
        <taxon>Panicoideae</taxon>
        <taxon>Andropogonodae</taxon>
        <taxon>Andropogoneae</taxon>
        <taxon>Tripsacinae</taxon>
        <taxon>Zea</taxon>
    </lineage>
</organism>
<comment type="caution">
    <text evidence="2">The sequence shown here is derived from an EMBL/GenBank/DDBJ whole genome shotgun (WGS) entry which is preliminary data.</text>
</comment>
<dbReference type="Proteomes" id="UP000251960">
    <property type="component" value="Chromosome 6"/>
</dbReference>
<name>A0A3L6E7A9_MAIZE</name>
<evidence type="ECO:0000313" key="3">
    <source>
        <dbReference type="Proteomes" id="UP000251960"/>
    </source>
</evidence>
<evidence type="ECO:0000256" key="1">
    <source>
        <dbReference type="SAM" id="MobiDB-lite"/>
    </source>
</evidence>
<protein>
    <submittedName>
        <fullName evidence="2">Autophagy-related protein 3</fullName>
    </submittedName>
</protein>
<dbReference type="EMBL" id="NCVQ01000007">
    <property type="protein sequence ID" value="PWZ16789.1"/>
    <property type="molecule type" value="Genomic_DNA"/>
</dbReference>
<reference evidence="2 3" key="1">
    <citation type="journal article" date="2018" name="Nat. Genet.">
        <title>Extensive intraspecific gene order and gene structural variations between Mo17 and other maize genomes.</title>
        <authorList>
            <person name="Sun S."/>
            <person name="Zhou Y."/>
            <person name="Chen J."/>
            <person name="Shi J."/>
            <person name="Zhao H."/>
            <person name="Zhao H."/>
            <person name="Song W."/>
            <person name="Zhang M."/>
            <person name="Cui Y."/>
            <person name="Dong X."/>
            <person name="Liu H."/>
            <person name="Ma X."/>
            <person name="Jiao Y."/>
            <person name="Wang B."/>
            <person name="Wei X."/>
            <person name="Stein J.C."/>
            <person name="Glaubitz J.C."/>
            <person name="Lu F."/>
            <person name="Yu G."/>
            <person name="Liang C."/>
            <person name="Fengler K."/>
            <person name="Li B."/>
            <person name="Rafalski A."/>
            <person name="Schnable P.S."/>
            <person name="Ware D.H."/>
            <person name="Buckler E.S."/>
            <person name="Lai J."/>
        </authorList>
    </citation>
    <scope>NUCLEOTIDE SEQUENCE [LARGE SCALE GENOMIC DNA]</scope>
    <source>
        <strain evidence="3">cv. Missouri 17</strain>
        <tissue evidence="2">Seedling</tissue>
    </source>
</reference>
<sequence length="97" mass="10317">MRPRPCPLRACPAAGHRRPVHTLAPSGLAQPPTTSDPSTPSPAPDHARAASAPYELPVTGPYTVSVFLEKGFLSIPGFILAGDNLIAKCPSWFWCIL</sequence>